<protein>
    <submittedName>
        <fullName evidence="2">SpoIID/LytB domain-containing protein</fullName>
    </submittedName>
</protein>
<accession>A0A0G0XSI4</accession>
<dbReference type="InterPro" id="IPR013693">
    <property type="entry name" value="SpoIID/LytB_N"/>
</dbReference>
<evidence type="ECO:0000313" key="3">
    <source>
        <dbReference type="Proteomes" id="UP000034108"/>
    </source>
</evidence>
<dbReference type="EMBL" id="LCAV01000002">
    <property type="protein sequence ID" value="KKR99925.1"/>
    <property type="molecule type" value="Genomic_DNA"/>
</dbReference>
<gene>
    <name evidence="2" type="ORF">UU49_C0002G0039</name>
</gene>
<proteinExistence type="predicted"/>
<dbReference type="InterPro" id="IPR013783">
    <property type="entry name" value="Ig-like_fold"/>
</dbReference>
<comment type="caution">
    <text evidence="2">The sequence shown here is derived from an EMBL/GenBank/DDBJ whole genome shotgun (WGS) entry which is preliminary data.</text>
</comment>
<dbReference type="Pfam" id="PF08486">
    <property type="entry name" value="SpoIID"/>
    <property type="match status" value="1"/>
</dbReference>
<evidence type="ECO:0000259" key="1">
    <source>
        <dbReference type="Pfam" id="PF08486"/>
    </source>
</evidence>
<dbReference type="STRING" id="1619048.UU49_C0002G0039"/>
<feature type="domain" description="Sporulation stage II protein D amidase enhancer LytB N-terminal" evidence="1">
    <location>
        <begin position="302"/>
        <end position="393"/>
    </location>
</feature>
<dbReference type="Proteomes" id="UP000034108">
    <property type="component" value="Unassembled WGS sequence"/>
</dbReference>
<sequence>MSKITRKIWILAVTLIVAFFVVGQLVEAKESDYAAEQYSKIKEIEIQAGERQKIKIGFKNVGRYNWRSTGKNFVSVYTFGPKYRQSVFEDELWLGADQPAKLKDPLVGPTQLGYFEFYLQAPDKQGVYAEKFALAAENKLWIPGGQFELVITVKDEIADSVPQEASAGETVVTATVEETAPTALKIIDGQEPTVRVGLFTTEEPIIFTSPYTYEIKNTQGEFFCVLNLNEEASVSYVEASRIYHIKCPTTDFTSASPVRVEPTEIISFMELKNYEKYLRWLPKVNNNKFRGVIEINFSKDNGYLWVINEIPFESYIKGIAESSDNKNQEFLKALAVAVRTYGLNNLSNPVKHNGKGFDVDADIDQVYRGYAFEEQMPFWSNAIDATRGIVVTYKNEVATTPYFACSSGRTRTWREAWGGMDKPWIKSVKTPYDRGYSRLGHGVGMSLHDALTRAKKGALYDEILKYYYSGVEIKSVY</sequence>
<organism evidence="2 3">
    <name type="scientific">Candidatus Magasanikbacteria bacterium GW2011_GWC2_41_17</name>
    <dbReference type="NCBI Taxonomy" id="1619048"/>
    <lineage>
        <taxon>Bacteria</taxon>
        <taxon>Candidatus Magasanikiibacteriota</taxon>
    </lineage>
</organism>
<dbReference type="Gene3D" id="2.60.40.10">
    <property type="entry name" value="Immunoglobulins"/>
    <property type="match status" value="1"/>
</dbReference>
<name>A0A0G0XSI4_9BACT</name>
<dbReference type="AlphaFoldDB" id="A0A0G0XSI4"/>
<reference evidence="2 3" key="1">
    <citation type="journal article" date="2015" name="Nature">
        <title>rRNA introns, odd ribosomes, and small enigmatic genomes across a large radiation of phyla.</title>
        <authorList>
            <person name="Brown C.T."/>
            <person name="Hug L.A."/>
            <person name="Thomas B.C."/>
            <person name="Sharon I."/>
            <person name="Castelle C.J."/>
            <person name="Singh A."/>
            <person name="Wilkins M.J."/>
            <person name="Williams K.H."/>
            <person name="Banfield J.F."/>
        </authorList>
    </citation>
    <scope>NUCLEOTIDE SEQUENCE [LARGE SCALE GENOMIC DNA]</scope>
</reference>
<evidence type="ECO:0000313" key="2">
    <source>
        <dbReference type="EMBL" id="KKR99925.1"/>
    </source>
</evidence>